<dbReference type="EMBL" id="BJYR01000023">
    <property type="protein sequence ID" value="GEO01540.1"/>
    <property type="molecule type" value="Genomic_DNA"/>
</dbReference>
<dbReference type="Gene3D" id="1.10.10.10">
    <property type="entry name" value="Winged helix-like DNA-binding domain superfamily/Winged helix DNA-binding domain"/>
    <property type="match status" value="1"/>
</dbReference>
<evidence type="ECO:0000259" key="4">
    <source>
        <dbReference type="PROSITE" id="PS51077"/>
    </source>
</evidence>
<dbReference type="Pfam" id="PF01614">
    <property type="entry name" value="IclR_C"/>
    <property type="match status" value="1"/>
</dbReference>
<evidence type="ECO:0000259" key="5">
    <source>
        <dbReference type="PROSITE" id="PS51078"/>
    </source>
</evidence>
<name>A0A512APA1_9SPHN</name>
<protein>
    <submittedName>
        <fullName evidence="6">Transcriptional regulator</fullName>
    </submittedName>
</protein>
<evidence type="ECO:0000256" key="2">
    <source>
        <dbReference type="ARBA" id="ARBA00023125"/>
    </source>
</evidence>
<dbReference type="RefSeq" id="WP_170233881.1">
    <property type="nucleotide sequence ID" value="NZ_BJYR01000023.1"/>
</dbReference>
<dbReference type="SUPFAM" id="SSF46785">
    <property type="entry name" value="Winged helix' DNA-binding domain"/>
    <property type="match status" value="1"/>
</dbReference>
<feature type="domain" description="HTH iclR-type" evidence="4">
    <location>
        <begin position="15"/>
        <end position="77"/>
    </location>
</feature>
<evidence type="ECO:0000313" key="6">
    <source>
        <dbReference type="EMBL" id="GEO01540.1"/>
    </source>
</evidence>
<gene>
    <name evidence="6" type="ORF">NSE01_33720</name>
</gene>
<dbReference type="SMART" id="SM00346">
    <property type="entry name" value="HTH_ICLR"/>
    <property type="match status" value="1"/>
</dbReference>
<dbReference type="InterPro" id="IPR014757">
    <property type="entry name" value="Tscrpt_reg_IclR_C"/>
</dbReference>
<dbReference type="PANTHER" id="PTHR30136:SF24">
    <property type="entry name" value="HTH-TYPE TRANSCRIPTIONAL REPRESSOR ALLR"/>
    <property type="match status" value="1"/>
</dbReference>
<evidence type="ECO:0000256" key="1">
    <source>
        <dbReference type="ARBA" id="ARBA00023015"/>
    </source>
</evidence>
<dbReference type="Proteomes" id="UP000321464">
    <property type="component" value="Unassembled WGS sequence"/>
</dbReference>
<dbReference type="InterPro" id="IPR036388">
    <property type="entry name" value="WH-like_DNA-bd_sf"/>
</dbReference>
<comment type="caution">
    <text evidence="6">The sequence shown here is derived from an EMBL/GenBank/DDBJ whole genome shotgun (WGS) entry which is preliminary data.</text>
</comment>
<dbReference type="GO" id="GO:0003677">
    <property type="term" value="F:DNA binding"/>
    <property type="evidence" value="ECO:0007669"/>
    <property type="project" value="UniProtKB-KW"/>
</dbReference>
<feature type="domain" description="IclR-ED" evidence="5">
    <location>
        <begin position="78"/>
        <end position="258"/>
    </location>
</feature>
<sequence length="274" mass="30196">MPQGDNENGRQEPRIGTVASTVAILRQLASTPAPLGVNAIARSLSLTPSSCFNILKTLVSENIVDFDPNTKLYTLGAGLVSIARNALDPDAAYEIVRTRLEVLAETWGMTAGLWRAHSDRILLVGYVAGARMMRIQMTVGQRLPKLIGSVGRCMAAAMDLDREELARRFAGLRWESAPSFDEYCEQVEEAKRQGWSIDRGQFVRGATTIAVPLQREDGDLKYCLVSTMFTGQHDDDKVPLIVKELQQIARWASRPIDGSGVIQQPPLRQSTRSV</sequence>
<dbReference type="InterPro" id="IPR050707">
    <property type="entry name" value="HTH_MetabolicPath_Reg"/>
</dbReference>
<evidence type="ECO:0000313" key="7">
    <source>
        <dbReference type="Proteomes" id="UP000321464"/>
    </source>
</evidence>
<proteinExistence type="predicted"/>
<keyword evidence="3" id="KW-0804">Transcription</keyword>
<dbReference type="InterPro" id="IPR036390">
    <property type="entry name" value="WH_DNA-bd_sf"/>
</dbReference>
<reference evidence="6 7" key="1">
    <citation type="submission" date="2019-07" db="EMBL/GenBank/DDBJ databases">
        <title>Whole genome shotgun sequence of Novosphingobium sediminis NBRC 106119.</title>
        <authorList>
            <person name="Hosoyama A."/>
            <person name="Uohara A."/>
            <person name="Ohji S."/>
            <person name="Ichikawa N."/>
        </authorList>
    </citation>
    <scope>NUCLEOTIDE SEQUENCE [LARGE SCALE GENOMIC DNA]</scope>
    <source>
        <strain evidence="6 7">NBRC 106119</strain>
    </source>
</reference>
<dbReference type="SUPFAM" id="SSF55781">
    <property type="entry name" value="GAF domain-like"/>
    <property type="match status" value="1"/>
</dbReference>
<dbReference type="InterPro" id="IPR005471">
    <property type="entry name" value="Tscrpt_reg_IclR_N"/>
</dbReference>
<dbReference type="PROSITE" id="PS51078">
    <property type="entry name" value="ICLR_ED"/>
    <property type="match status" value="1"/>
</dbReference>
<dbReference type="Pfam" id="PF09339">
    <property type="entry name" value="HTH_IclR"/>
    <property type="match status" value="1"/>
</dbReference>
<dbReference type="PROSITE" id="PS51077">
    <property type="entry name" value="HTH_ICLR"/>
    <property type="match status" value="1"/>
</dbReference>
<dbReference type="InterPro" id="IPR029016">
    <property type="entry name" value="GAF-like_dom_sf"/>
</dbReference>
<accession>A0A512APA1</accession>
<organism evidence="6 7">
    <name type="scientific">Novosphingobium sediminis</name>
    <dbReference type="NCBI Taxonomy" id="707214"/>
    <lineage>
        <taxon>Bacteria</taxon>
        <taxon>Pseudomonadati</taxon>
        <taxon>Pseudomonadota</taxon>
        <taxon>Alphaproteobacteria</taxon>
        <taxon>Sphingomonadales</taxon>
        <taxon>Sphingomonadaceae</taxon>
        <taxon>Novosphingobium</taxon>
    </lineage>
</organism>
<dbReference type="PANTHER" id="PTHR30136">
    <property type="entry name" value="HELIX-TURN-HELIX TRANSCRIPTIONAL REGULATOR, ICLR FAMILY"/>
    <property type="match status" value="1"/>
</dbReference>
<dbReference type="GO" id="GO:0003700">
    <property type="term" value="F:DNA-binding transcription factor activity"/>
    <property type="evidence" value="ECO:0007669"/>
    <property type="project" value="TreeGrafter"/>
</dbReference>
<keyword evidence="1" id="KW-0805">Transcription regulation</keyword>
<dbReference type="Gene3D" id="3.30.450.40">
    <property type="match status" value="1"/>
</dbReference>
<keyword evidence="7" id="KW-1185">Reference proteome</keyword>
<evidence type="ECO:0000256" key="3">
    <source>
        <dbReference type="ARBA" id="ARBA00023163"/>
    </source>
</evidence>
<dbReference type="GO" id="GO:0045892">
    <property type="term" value="P:negative regulation of DNA-templated transcription"/>
    <property type="evidence" value="ECO:0007669"/>
    <property type="project" value="TreeGrafter"/>
</dbReference>
<dbReference type="AlphaFoldDB" id="A0A512APA1"/>
<keyword evidence="2" id="KW-0238">DNA-binding</keyword>